<feature type="chain" id="PRO_5022865438" evidence="1">
    <location>
        <begin position="22"/>
        <end position="148"/>
    </location>
</feature>
<dbReference type="EMBL" id="VUOA01000027">
    <property type="protein sequence ID" value="KAA2236397.1"/>
    <property type="molecule type" value="Genomic_DNA"/>
</dbReference>
<reference evidence="2 3" key="2">
    <citation type="submission" date="2019-09" db="EMBL/GenBank/DDBJ databases">
        <authorList>
            <person name="Jin C."/>
        </authorList>
    </citation>
    <scope>NUCLEOTIDE SEQUENCE [LARGE SCALE GENOMIC DNA]</scope>
    <source>
        <strain evidence="2 3">BN140002</strain>
    </source>
</reference>
<dbReference type="AlphaFoldDB" id="A0A5B2VE28"/>
<comment type="caution">
    <text evidence="2">The sequence shown here is derived from an EMBL/GenBank/DDBJ whole genome shotgun (WGS) entry which is preliminary data.</text>
</comment>
<evidence type="ECO:0000313" key="3">
    <source>
        <dbReference type="Proteomes" id="UP000323142"/>
    </source>
</evidence>
<proteinExistence type="predicted"/>
<evidence type="ECO:0000313" key="2">
    <source>
        <dbReference type="EMBL" id="KAA2236397.1"/>
    </source>
</evidence>
<dbReference type="RefSeq" id="WP_149818840.1">
    <property type="nucleotide sequence ID" value="NZ_VUOA01000027.1"/>
</dbReference>
<name>A0A5B2VE28_9HYPH</name>
<sequence>MLRLVVPALAGLALSASAALAGGAPCVTCYREAVHPPVYGTYHERVMTRAPRTLTHVIPARYETVTETVVVAPERRVWQVSLDPYGRRIGCWVTIPAQYETRHRQVLVQPEEIVPVAIPARYGHVAHPVLIEPARRAWVPVGRPVYKD</sequence>
<keyword evidence="1" id="KW-0732">Signal</keyword>
<feature type="signal peptide" evidence="1">
    <location>
        <begin position="1"/>
        <end position="21"/>
    </location>
</feature>
<accession>A0A5B2VE28</accession>
<protein>
    <submittedName>
        <fullName evidence="2">Uncharacterized protein</fullName>
    </submittedName>
</protein>
<reference evidence="2 3" key="1">
    <citation type="submission" date="2019-09" db="EMBL/GenBank/DDBJ databases">
        <title>Salinarimonas rosea gen. nov., sp. nov., a new member of the a-2 subgroup of the Proteobacteria.</title>
        <authorList>
            <person name="Liu J."/>
        </authorList>
    </citation>
    <scope>NUCLEOTIDE SEQUENCE [LARGE SCALE GENOMIC DNA]</scope>
    <source>
        <strain evidence="2 3">BN140002</strain>
    </source>
</reference>
<keyword evidence="3" id="KW-1185">Reference proteome</keyword>
<dbReference type="OrthoDB" id="7990443at2"/>
<gene>
    <name evidence="2" type="ORF">F0L46_14740</name>
</gene>
<organism evidence="2 3">
    <name type="scientific">Salinarimonas soli</name>
    <dbReference type="NCBI Taxonomy" id="1638099"/>
    <lineage>
        <taxon>Bacteria</taxon>
        <taxon>Pseudomonadati</taxon>
        <taxon>Pseudomonadota</taxon>
        <taxon>Alphaproteobacteria</taxon>
        <taxon>Hyphomicrobiales</taxon>
        <taxon>Salinarimonadaceae</taxon>
        <taxon>Salinarimonas</taxon>
    </lineage>
</organism>
<evidence type="ECO:0000256" key="1">
    <source>
        <dbReference type="SAM" id="SignalP"/>
    </source>
</evidence>
<dbReference type="Proteomes" id="UP000323142">
    <property type="component" value="Unassembled WGS sequence"/>
</dbReference>